<keyword evidence="3" id="KW-1185">Reference proteome</keyword>
<organism evidence="2 3">
    <name type="scientific">Bradyrhizobium diversitatis</name>
    <dbReference type="NCBI Taxonomy" id="2755406"/>
    <lineage>
        <taxon>Bacteria</taxon>
        <taxon>Pseudomonadati</taxon>
        <taxon>Pseudomonadota</taxon>
        <taxon>Alphaproteobacteria</taxon>
        <taxon>Hyphomicrobiales</taxon>
        <taxon>Nitrobacteraceae</taxon>
        <taxon>Bradyrhizobium</taxon>
    </lineage>
</organism>
<comment type="caution">
    <text evidence="2">The sequence shown here is derived from an EMBL/GenBank/DDBJ whole genome shotgun (WGS) entry which is preliminary data.</text>
</comment>
<protein>
    <recommendedName>
        <fullName evidence="4">Transcriptional regulator</fullName>
    </recommendedName>
</protein>
<sequence length="88" mass="9604">MIHLSRAHSSKAAASNQGGSKGIAYFSRSPDIERMVAGEERSDEVEGLRLIRAFLSLPPDKRAEVIAFAEELVRAHALTTEGREASPR</sequence>
<evidence type="ECO:0008006" key="4">
    <source>
        <dbReference type="Google" id="ProtNLM"/>
    </source>
</evidence>
<name>A0ABS0P781_9BRAD</name>
<dbReference type="RefSeq" id="WP_156505153.1">
    <property type="nucleotide sequence ID" value="NZ_JACEGD010000021.1"/>
</dbReference>
<gene>
    <name evidence="2" type="ORF">H1B27_23130</name>
</gene>
<feature type="region of interest" description="Disordered" evidence="1">
    <location>
        <begin position="1"/>
        <end position="23"/>
    </location>
</feature>
<accession>A0ABS0P781</accession>
<evidence type="ECO:0000313" key="3">
    <source>
        <dbReference type="Proteomes" id="UP001194539"/>
    </source>
</evidence>
<dbReference type="EMBL" id="JACEGD010000021">
    <property type="protein sequence ID" value="MBH5389156.1"/>
    <property type="molecule type" value="Genomic_DNA"/>
</dbReference>
<dbReference type="Proteomes" id="UP001194539">
    <property type="component" value="Unassembled WGS sequence"/>
</dbReference>
<proteinExistence type="predicted"/>
<reference evidence="2 3" key="1">
    <citation type="submission" date="2020-07" db="EMBL/GenBank/DDBJ databases">
        <title>Bradyrhizobium diversity isolated from nodules of indigenous legumes of Western Australia.</title>
        <authorList>
            <person name="Klepa M.S."/>
        </authorList>
    </citation>
    <scope>NUCLEOTIDE SEQUENCE [LARGE SCALE GENOMIC DNA]</scope>
    <source>
        <strain evidence="2 3">CNPSo 4019</strain>
    </source>
</reference>
<evidence type="ECO:0000256" key="1">
    <source>
        <dbReference type="SAM" id="MobiDB-lite"/>
    </source>
</evidence>
<evidence type="ECO:0000313" key="2">
    <source>
        <dbReference type="EMBL" id="MBH5389156.1"/>
    </source>
</evidence>